<name>A0A3L7JDS4_9HYPH</name>
<comment type="caution">
    <text evidence="3">The sequence shown here is derived from an EMBL/GenBank/DDBJ whole genome shotgun (WGS) entry which is preliminary data.</text>
</comment>
<protein>
    <submittedName>
        <fullName evidence="3">DUF3380 domain-containing protein</fullName>
    </submittedName>
</protein>
<keyword evidence="4" id="KW-1185">Reference proteome</keyword>
<dbReference type="Gene3D" id="1.10.101.10">
    <property type="entry name" value="PGBD-like superfamily/PGBD"/>
    <property type="match status" value="1"/>
</dbReference>
<accession>A0A3L7JDS4</accession>
<feature type="domain" description="Peptidoglycan binding-like" evidence="1">
    <location>
        <begin position="219"/>
        <end position="273"/>
    </location>
</feature>
<organism evidence="3 4">
    <name type="scientific">Notoacmeibacter ruber</name>
    <dbReference type="NCBI Taxonomy" id="2670375"/>
    <lineage>
        <taxon>Bacteria</taxon>
        <taxon>Pseudomonadati</taxon>
        <taxon>Pseudomonadota</taxon>
        <taxon>Alphaproteobacteria</taxon>
        <taxon>Hyphomicrobiales</taxon>
        <taxon>Notoacmeibacteraceae</taxon>
        <taxon>Notoacmeibacter</taxon>
    </lineage>
</organism>
<dbReference type="Pfam" id="PF11860">
    <property type="entry name" value="Muramidase"/>
    <property type="match status" value="1"/>
</dbReference>
<dbReference type="InterPro" id="IPR036366">
    <property type="entry name" value="PGBDSf"/>
</dbReference>
<dbReference type="Pfam" id="PF01471">
    <property type="entry name" value="PG_binding_1"/>
    <property type="match status" value="1"/>
</dbReference>
<dbReference type="SUPFAM" id="SSF53955">
    <property type="entry name" value="Lysozyme-like"/>
    <property type="match status" value="1"/>
</dbReference>
<sequence length="323" mass="34992">MVVPKLAAPLVEAIGREAKRLDLSPAALAAVVAVESGGRLSARVAGRDEPLIRFEGHYFDRRLAGRARAIAREAGLAHPRAGAVKNPRSQAARWTMLERAAAIHHVAAYESCSWGCGQVMGSHWRWLGYPSVDALVADARNGIGGQVRLMGRFIARAGLDDALRRQDFRAFAKGYNGPAYAKNAYDTKLEAAFGAYQRSFVKALAPKTKTITLRRGMDGPAVHKMQRDLTVLGYDLRVDGRFGPQTDAVLKRFQADHDLVIDGIAGPRTFAELVRATASQTARSGGKDDSGAEDASIPSSVGWALLTLLYAVLQRVFARTRLD</sequence>
<dbReference type="AlphaFoldDB" id="A0A3L7JDS4"/>
<evidence type="ECO:0000259" key="1">
    <source>
        <dbReference type="Pfam" id="PF01471"/>
    </source>
</evidence>
<dbReference type="InterPro" id="IPR002477">
    <property type="entry name" value="Peptidoglycan-bd-like"/>
</dbReference>
<reference evidence="3 4" key="1">
    <citation type="submission" date="2018-10" db="EMBL/GenBank/DDBJ databases">
        <title>Notoacmeibacter sp. M2BS9Y-3-1, whole genome shotgun sequence.</title>
        <authorList>
            <person name="Tuo L."/>
        </authorList>
    </citation>
    <scope>NUCLEOTIDE SEQUENCE [LARGE SCALE GENOMIC DNA]</scope>
    <source>
        <strain evidence="3 4">M2BS9Y-3-1</strain>
    </source>
</reference>
<evidence type="ECO:0000259" key="2">
    <source>
        <dbReference type="Pfam" id="PF11860"/>
    </source>
</evidence>
<gene>
    <name evidence="3" type="ORF">D8780_09795</name>
</gene>
<dbReference type="InterPro" id="IPR023346">
    <property type="entry name" value="Lysozyme-like_dom_sf"/>
</dbReference>
<evidence type="ECO:0000313" key="4">
    <source>
        <dbReference type="Proteomes" id="UP000281094"/>
    </source>
</evidence>
<feature type="domain" description="N-acetylmuramidase" evidence="2">
    <location>
        <begin position="25"/>
        <end position="196"/>
    </location>
</feature>
<evidence type="ECO:0000313" key="3">
    <source>
        <dbReference type="EMBL" id="RLQ88455.1"/>
    </source>
</evidence>
<dbReference type="InterPro" id="IPR024408">
    <property type="entry name" value="Muramidase"/>
</dbReference>
<dbReference type="EMBL" id="RCWN01000001">
    <property type="protein sequence ID" value="RLQ88455.1"/>
    <property type="molecule type" value="Genomic_DNA"/>
</dbReference>
<dbReference type="SUPFAM" id="SSF47090">
    <property type="entry name" value="PGBD-like"/>
    <property type="match status" value="1"/>
</dbReference>
<dbReference type="InterPro" id="IPR036365">
    <property type="entry name" value="PGBD-like_sf"/>
</dbReference>
<dbReference type="RefSeq" id="WP_121645423.1">
    <property type="nucleotide sequence ID" value="NZ_RCWN01000001.1"/>
</dbReference>
<proteinExistence type="predicted"/>
<dbReference type="Proteomes" id="UP000281094">
    <property type="component" value="Unassembled WGS sequence"/>
</dbReference>